<evidence type="ECO:0000259" key="1">
    <source>
        <dbReference type="Pfam" id="PF22041"/>
    </source>
</evidence>
<reference evidence="2 3" key="1">
    <citation type="submission" date="2014-04" db="EMBL/GenBank/DDBJ databases">
        <title>Evolutionary Origins and Diversification of the Mycorrhizal Mutualists.</title>
        <authorList>
            <consortium name="DOE Joint Genome Institute"/>
            <consortium name="Mycorrhizal Genomics Consortium"/>
            <person name="Kohler A."/>
            <person name="Kuo A."/>
            <person name="Nagy L.G."/>
            <person name="Floudas D."/>
            <person name="Copeland A."/>
            <person name="Barry K.W."/>
            <person name="Cichocki N."/>
            <person name="Veneault-Fourrey C."/>
            <person name="LaButti K."/>
            <person name="Lindquist E.A."/>
            <person name="Lipzen A."/>
            <person name="Lundell T."/>
            <person name="Morin E."/>
            <person name="Murat C."/>
            <person name="Riley R."/>
            <person name="Ohm R."/>
            <person name="Sun H."/>
            <person name="Tunlid A."/>
            <person name="Henrissat B."/>
            <person name="Grigoriev I.V."/>
            <person name="Hibbett D.S."/>
            <person name="Martin F."/>
        </authorList>
    </citation>
    <scope>NUCLEOTIDE SEQUENCE [LARGE SCALE GENOMIC DNA]</scope>
    <source>
        <strain evidence="2 3">FD-317 M1</strain>
    </source>
</reference>
<organism evidence="2 3">
    <name type="scientific">Collybiopsis luxurians FD-317 M1</name>
    <dbReference type="NCBI Taxonomy" id="944289"/>
    <lineage>
        <taxon>Eukaryota</taxon>
        <taxon>Fungi</taxon>
        <taxon>Dikarya</taxon>
        <taxon>Basidiomycota</taxon>
        <taxon>Agaricomycotina</taxon>
        <taxon>Agaricomycetes</taxon>
        <taxon>Agaricomycetidae</taxon>
        <taxon>Agaricales</taxon>
        <taxon>Marasmiineae</taxon>
        <taxon>Omphalotaceae</taxon>
        <taxon>Collybiopsis</taxon>
        <taxon>Collybiopsis luxurians</taxon>
    </lineage>
</organism>
<feature type="domain" description="Glutathione S-transferase UstS-like C-terminal" evidence="1">
    <location>
        <begin position="21"/>
        <end position="99"/>
    </location>
</feature>
<dbReference type="Proteomes" id="UP000053593">
    <property type="component" value="Unassembled WGS sequence"/>
</dbReference>
<evidence type="ECO:0000313" key="2">
    <source>
        <dbReference type="EMBL" id="KIK56329.1"/>
    </source>
</evidence>
<dbReference type="EMBL" id="KN834798">
    <property type="protein sequence ID" value="KIK56329.1"/>
    <property type="molecule type" value="Genomic_DNA"/>
</dbReference>
<protein>
    <recommendedName>
        <fullName evidence="1">Glutathione S-transferase UstS-like C-terminal domain-containing protein</fullName>
    </recommendedName>
</protein>
<evidence type="ECO:0000313" key="3">
    <source>
        <dbReference type="Proteomes" id="UP000053593"/>
    </source>
</evidence>
<accession>A0A0D0C1Z1</accession>
<keyword evidence="3" id="KW-1185">Reference proteome</keyword>
<dbReference type="HOGENOM" id="CLU_2210356_0_0_1"/>
<name>A0A0D0C1Z1_9AGAR</name>
<sequence>MQKQYLKVGSPFDPDEKFDQKEMAEKWAQVEATLRKMDGVMGSKDTLGKAKEPIFADTALAASLLLIKFVVGADSPEWKALMLWHNGRWGKYLDWLENYGTSAVEMS</sequence>
<dbReference type="AlphaFoldDB" id="A0A0D0C1Z1"/>
<dbReference type="Pfam" id="PF22041">
    <property type="entry name" value="GST_C_7"/>
    <property type="match status" value="1"/>
</dbReference>
<dbReference type="OrthoDB" id="4951845at2759"/>
<dbReference type="InterPro" id="IPR054416">
    <property type="entry name" value="GST_UstS-like_C"/>
</dbReference>
<proteinExistence type="predicted"/>
<gene>
    <name evidence="2" type="ORF">GYMLUDRAFT_61992</name>
</gene>
<dbReference type="Gene3D" id="1.20.1050.10">
    <property type="match status" value="1"/>
</dbReference>